<reference evidence="2 3" key="1">
    <citation type="submission" date="2018-10" db="EMBL/GenBank/DDBJ databases">
        <title>Genomic Encyclopedia of Archaeal and Bacterial Type Strains, Phase II (KMG-II): from individual species to whole genera.</title>
        <authorList>
            <person name="Goeker M."/>
        </authorList>
    </citation>
    <scope>NUCLEOTIDE SEQUENCE [LARGE SCALE GENOMIC DNA]</scope>
    <source>
        <strain evidence="2 3">DSM 25217</strain>
    </source>
</reference>
<evidence type="ECO:0008006" key="4">
    <source>
        <dbReference type="Google" id="ProtNLM"/>
    </source>
</evidence>
<evidence type="ECO:0000313" key="2">
    <source>
        <dbReference type="EMBL" id="RMB12673.1"/>
    </source>
</evidence>
<dbReference type="InParanoid" id="A0A3M0D8Y3"/>
<dbReference type="RefSeq" id="WP_121936887.1">
    <property type="nucleotide sequence ID" value="NZ_REFR01000002.1"/>
</dbReference>
<feature type="chain" id="PRO_5018091482" description="Lipoprotein" evidence="1">
    <location>
        <begin position="31"/>
        <end position="428"/>
    </location>
</feature>
<comment type="caution">
    <text evidence="2">The sequence shown here is derived from an EMBL/GenBank/DDBJ whole genome shotgun (WGS) entry which is preliminary data.</text>
</comment>
<dbReference type="EMBL" id="REFR01000002">
    <property type="protein sequence ID" value="RMB12673.1"/>
    <property type="molecule type" value="Genomic_DNA"/>
</dbReference>
<evidence type="ECO:0000256" key="1">
    <source>
        <dbReference type="SAM" id="SignalP"/>
    </source>
</evidence>
<keyword evidence="3" id="KW-1185">Reference proteome</keyword>
<dbReference type="OrthoDB" id="5487683at2"/>
<accession>A0A3M0D8Y3</accession>
<organism evidence="2 3">
    <name type="scientific">Eilatimonas milleporae</name>
    <dbReference type="NCBI Taxonomy" id="911205"/>
    <lineage>
        <taxon>Bacteria</taxon>
        <taxon>Pseudomonadati</taxon>
        <taxon>Pseudomonadota</taxon>
        <taxon>Alphaproteobacteria</taxon>
        <taxon>Kordiimonadales</taxon>
        <taxon>Kordiimonadaceae</taxon>
        <taxon>Eilatimonas</taxon>
    </lineage>
</organism>
<proteinExistence type="predicted"/>
<name>A0A3M0D8Y3_9PROT</name>
<protein>
    <recommendedName>
        <fullName evidence="4">Lipoprotein</fullName>
    </recommendedName>
</protein>
<dbReference type="PROSITE" id="PS51257">
    <property type="entry name" value="PROKAR_LIPOPROTEIN"/>
    <property type="match status" value="1"/>
</dbReference>
<gene>
    <name evidence="2" type="ORF">BXY39_0096</name>
</gene>
<keyword evidence="1" id="KW-0732">Signal</keyword>
<dbReference type="AlphaFoldDB" id="A0A3M0D8Y3"/>
<feature type="signal peptide" evidence="1">
    <location>
        <begin position="1"/>
        <end position="30"/>
    </location>
</feature>
<sequence>MKRGFKTVFLTVLCTLAGACTMSSSSVTPAAPKPLNMASAELPEDRVMDVWIEQFTPSKVDEDEAEETGVSDDIRKAESRFIPVHLRDTMQSSGYWGVVRVVPRGTVGAELLVSGTVAQSNGRELVLDVTARDAMGTLWLERTYSTWAVPVSYDGTAPGEQDAFQNVYNQISNDLAEILMQQPAAEVETVRQAATLRFAADMAPSAFEDYLSEDARGGVMIERLPSEDDPLYTRVLALKDRDDMFADVLNAHYGQFYNGMWDSYTNWRRASLEEILALEQVERESSTKIAAGVLAILGAIAIDALGGSNNTGTLEAVMVGGGAMAIQAGINQGAEAEMHEVAIQELGQSFEAEVSPMVVEIDGETIELTGSADVQYMRWRQLLQRRHVAETGATITVVATNAPDGGQTCTANTEDAQVDAVVAAAAGC</sequence>
<dbReference type="Proteomes" id="UP000271227">
    <property type="component" value="Unassembled WGS sequence"/>
</dbReference>
<evidence type="ECO:0000313" key="3">
    <source>
        <dbReference type="Proteomes" id="UP000271227"/>
    </source>
</evidence>